<accession>A0AA38KCB0</accession>
<feature type="transmembrane region" description="Helical" evidence="1">
    <location>
        <begin position="12"/>
        <end position="32"/>
    </location>
</feature>
<gene>
    <name evidence="2" type="ORF">GGU10DRAFT_366692</name>
</gene>
<organism evidence="2 3">
    <name type="scientific">Lentinula aff. detonsa</name>
    <dbReference type="NCBI Taxonomy" id="2804958"/>
    <lineage>
        <taxon>Eukaryota</taxon>
        <taxon>Fungi</taxon>
        <taxon>Dikarya</taxon>
        <taxon>Basidiomycota</taxon>
        <taxon>Agaricomycotina</taxon>
        <taxon>Agaricomycetes</taxon>
        <taxon>Agaricomycetidae</taxon>
        <taxon>Agaricales</taxon>
        <taxon>Marasmiineae</taxon>
        <taxon>Omphalotaceae</taxon>
        <taxon>Lentinula</taxon>
    </lineage>
</organism>
<evidence type="ECO:0000313" key="2">
    <source>
        <dbReference type="EMBL" id="KAJ3781453.1"/>
    </source>
</evidence>
<dbReference type="AlphaFoldDB" id="A0AA38KCB0"/>
<comment type="caution">
    <text evidence="2">The sequence shown here is derived from an EMBL/GenBank/DDBJ whole genome shotgun (WGS) entry which is preliminary data.</text>
</comment>
<dbReference type="Proteomes" id="UP001163798">
    <property type="component" value="Unassembled WGS sequence"/>
</dbReference>
<dbReference type="EMBL" id="MU793557">
    <property type="protein sequence ID" value="KAJ3781453.1"/>
    <property type="molecule type" value="Genomic_DNA"/>
</dbReference>
<keyword evidence="3" id="KW-1185">Reference proteome</keyword>
<name>A0AA38KCB0_9AGAR</name>
<protein>
    <submittedName>
        <fullName evidence="2">Uncharacterized protein</fullName>
    </submittedName>
</protein>
<keyword evidence="1" id="KW-0812">Transmembrane</keyword>
<keyword evidence="1" id="KW-1133">Transmembrane helix</keyword>
<keyword evidence="1" id="KW-0472">Membrane</keyword>
<sequence>MRVWTGTPHRVVFMHMALFSSFFLCMATLRYNSRKTSLKMFRMTDEVLRIWSCIRGCSTRFAELKRDQSIAMSLE</sequence>
<evidence type="ECO:0000313" key="3">
    <source>
        <dbReference type="Proteomes" id="UP001163798"/>
    </source>
</evidence>
<proteinExistence type="predicted"/>
<reference evidence="2" key="1">
    <citation type="submission" date="2022-08" db="EMBL/GenBank/DDBJ databases">
        <authorList>
            <consortium name="DOE Joint Genome Institute"/>
            <person name="Min B."/>
            <person name="Riley R."/>
            <person name="Sierra-Patev S."/>
            <person name="Naranjo-Ortiz M."/>
            <person name="Looney B."/>
            <person name="Konkel Z."/>
            <person name="Slot J.C."/>
            <person name="Sakamoto Y."/>
            <person name="Steenwyk J.L."/>
            <person name="Rokas A."/>
            <person name="Carro J."/>
            <person name="Camarero S."/>
            <person name="Ferreira P."/>
            <person name="Molpeceres G."/>
            <person name="Ruiz-Duenas F.J."/>
            <person name="Serrano A."/>
            <person name="Henrissat B."/>
            <person name="Drula E."/>
            <person name="Hughes K.W."/>
            <person name="Mata J.L."/>
            <person name="Ishikawa N.K."/>
            <person name="Vargas-Isla R."/>
            <person name="Ushijima S."/>
            <person name="Smith C.A."/>
            <person name="Ahrendt S."/>
            <person name="Andreopoulos W."/>
            <person name="He G."/>
            <person name="Labutti K."/>
            <person name="Lipzen A."/>
            <person name="Ng V."/>
            <person name="Sandor L."/>
            <person name="Barry K."/>
            <person name="Martinez A.T."/>
            <person name="Xiao Y."/>
            <person name="Gibbons J.G."/>
            <person name="Terashima K."/>
            <person name="Hibbett D.S."/>
            <person name="Grigoriev I.V."/>
        </authorList>
    </citation>
    <scope>NUCLEOTIDE SEQUENCE</scope>
    <source>
        <strain evidence="2">TFB10291</strain>
    </source>
</reference>
<evidence type="ECO:0000256" key="1">
    <source>
        <dbReference type="SAM" id="Phobius"/>
    </source>
</evidence>